<reference evidence="2 3" key="1">
    <citation type="submission" date="2015-09" db="EMBL/GenBank/DDBJ databases">
        <authorList>
            <consortium name="Swine Surveillance"/>
        </authorList>
    </citation>
    <scope>NUCLEOTIDE SEQUENCE [LARGE SCALE GENOMIC DNA]</scope>
    <source>
        <strain evidence="2 3">CECT 8383</strain>
    </source>
</reference>
<organism evidence="2 3">
    <name type="scientific">Thalassovita mediterranea</name>
    <dbReference type="NCBI Taxonomy" id="340021"/>
    <lineage>
        <taxon>Bacteria</taxon>
        <taxon>Pseudomonadati</taxon>
        <taxon>Pseudomonadota</taxon>
        <taxon>Alphaproteobacteria</taxon>
        <taxon>Rhodobacterales</taxon>
        <taxon>Roseobacteraceae</taxon>
        <taxon>Thalassovita</taxon>
    </lineage>
</organism>
<accession>A0A0P1GNI2</accession>
<sequence length="71" mass="7503">MAVLTWGGAALAVAGLFGLFWCILKVAGAKKAGLSDEEMRETLKKMVPLNMAALLLSVFGLMMVVMGIFLG</sequence>
<evidence type="ECO:0000256" key="1">
    <source>
        <dbReference type="SAM" id="Phobius"/>
    </source>
</evidence>
<keyword evidence="1" id="KW-0472">Membrane</keyword>
<dbReference type="RefSeq" id="WP_058317899.1">
    <property type="nucleotide sequence ID" value="NZ_CYSF01000006.1"/>
</dbReference>
<protein>
    <submittedName>
        <fullName evidence="2">Uncharacterized protein</fullName>
    </submittedName>
</protein>
<gene>
    <name evidence="2" type="ORF">TM5383_00961</name>
</gene>
<keyword evidence="1" id="KW-0812">Transmembrane</keyword>
<proteinExistence type="predicted"/>
<keyword evidence="1" id="KW-1133">Transmembrane helix</keyword>
<keyword evidence="3" id="KW-1185">Reference proteome</keyword>
<feature type="transmembrane region" description="Helical" evidence="1">
    <location>
        <begin position="6"/>
        <end position="28"/>
    </location>
</feature>
<feature type="transmembrane region" description="Helical" evidence="1">
    <location>
        <begin position="49"/>
        <end position="70"/>
    </location>
</feature>
<dbReference type="STRING" id="340021.TM5383_00961"/>
<name>A0A0P1GNI2_9RHOB</name>
<dbReference type="EMBL" id="CYSF01000006">
    <property type="protein sequence ID" value="CUH83760.1"/>
    <property type="molecule type" value="Genomic_DNA"/>
</dbReference>
<evidence type="ECO:0000313" key="2">
    <source>
        <dbReference type="EMBL" id="CUH83760.1"/>
    </source>
</evidence>
<dbReference type="AlphaFoldDB" id="A0A0P1GNI2"/>
<dbReference type="Proteomes" id="UP000051681">
    <property type="component" value="Unassembled WGS sequence"/>
</dbReference>
<evidence type="ECO:0000313" key="3">
    <source>
        <dbReference type="Proteomes" id="UP000051681"/>
    </source>
</evidence>
<dbReference type="OrthoDB" id="7875737at2"/>